<accession>A0ABX5WY87</accession>
<keyword evidence="2" id="KW-1185">Reference proteome</keyword>
<proteinExistence type="predicted"/>
<evidence type="ECO:0000313" key="2">
    <source>
        <dbReference type="Proteomes" id="UP000315947"/>
    </source>
</evidence>
<dbReference type="EMBL" id="CP041614">
    <property type="protein sequence ID" value="QDO84070.1"/>
    <property type="molecule type" value="Genomic_DNA"/>
</dbReference>
<organism evidence="1 2">
    <name type="scientific">Shewanella psychropiezotolerans</name>
    <dbReference type="NCBI Taxonomy" id="2593655"/>
    <lineage>
        <taxon>Bacteria</taxon>
        <taxon>Pseudomonadati</taxon>
        <taxon>Pseudomonadota</taxon>
        <taxon>Gammaproteobacteria</taxon>
        <taxon>Alteromonadales</taxon>
        <taxon>Shewanellaceae</taxon>
        <taxon>Shewanella</taxon>
    </lineage>
</organism>
<dbReference type="Proteomes" id="UP000315947">
    <property type="component" value="Chromosome"/>
</dbReference>
<name>A0ABX5WY87_9GAMM</name>
<dbReference type="RefSeq" id="WP_144046436.1">
    <property type="nucleotide sequence ID" value="NZ_CP041614.1"/>
</dbReference>
<gene>
    <name evidence="1" type="ORF">FM037_13550</name>
</gene>
<sequence>MKKDLVNDFIDQKRRLGSLPDGATIQQHVEREQQVLKLAEKLLIAHPELLEPDGCGLPSHT</sequence>
<evidence type="ECO:0000313" key="1">
    <source>
        <dbReference type="EMBL" id="QDO84070.1"/>
    </source>
</evidence>
<protein>
    <submittedName>
        <fullName evidence="1">Uncharacterized protein</fullName>
    </submittedName>
</protein>
<reference evidence="1 2" key="1">
    <citation type="submission" date="2019-07" db="EMBL/GenBank/DDBJ databases">
        <title>Shewanella sp. YLB-06 whole genomic sequence.</title>
        <authorList>
            <person name="Yu L."/>
        </authorList>
    </citation>
    <scope>NUCLEOTIDE SEQUENCE [LARGE SCALE GENOMIC DNA]</scope>
    <source>
        <strain evidence="1 2">YLB-06</strain>
    </source>
</reference>